<dbReference type="InterPro" id="IPR023271">
    <property type="entry name" value="Aquaporin-like"/>
</dbReference>
<accession>A0A0C1E6B4</accession>
<reference evidence="9 11" key="2">
    <citation type="submission" date="2022-03" db="EMBL/GenBank/DDBJ databases">
        <title>Genome sequencing of Morococcus cerebrosus.</title>
        <authorList>
            <person name="Baek M.-G."/>
            <person name="Yi H."/>
        </authorList>
    </citation>
    <scope>NUCLEOTIDE SEQUENCE [LARGE SCALE GENOMIC DNA]</scope>
    <source>
        <strain evidence="9 11">CIP 81.93</strain>
    </source>
</reference>
<evidence type="ECO:0000313" key="8">
    <source>
        <dbReference type="EMBL" id="KIC07604.1"/>
    </source>
</evidence>
<evidence type="ECO:0000256" key="2">
    <source>
        <dbReference type="ARBA" id="ARBA00022448"/>
    </source>
</evidence>
<dbReference type="PANTHER" id="PTHR30520:SF6">
    <property type="entry name" value="FORMATE_NITRATE FAMILY TRANSPORTER (EUROFUNG)"/>
    <property type="match status" value="1"/>
</dbReference>
<feature type="transmembrane region" description="Helical" evidence="7">
    <location>
        <begin position="60"/>
        <end position="86"/>
    </location>
</feature>
<evidence type="ECO:0000256" key="3">
    <source>
        <dbReference type="ARBA" id="ARBA00022692"/>
    </source>
</evidence>
<evidence type="ECO:0000313" key="10">
    <source>
        <dbReference type="Proteomes" id="UP000031390"/>
    </source>
</evidence>
<keyword evidence="4 7" id="KW-1133">Transmembrane helix</keyword>
<comment type="subcellular location">
    <subcellularLocation>
        <location evidence="1">Membrane</location>
        <topology evidence="1">Multi-pass membrane protein</topology>
    </subcellularLocation>
</comment>
<feature type="transmembrane region" description="Helical" evidence="7">
    <location>
        <begin position="228"/>
        <end position="252"/>
    </location>
</feature>
<feature type="transmembrane region" description="Helical" evidence="7">
    <location>
        <begin position="27"/>
        <end position="48"/>
    </location>
</feature>
<feature type="transmembrane region" description="Helical" evidence="7">
    <location>
        <begin position="107"/>
        <end position="129"/>
    </location>
</feature>
<evidence type="ECO:0000256" key="7">
    <source>
        <dbReference type="SAM" id="Phobius"/>
    </source>
</evidence>
<dbReference type="Proteomes" id="UP000829504">
    <property type="component" value="Chromosome"/>
</dbReference>
<dbReference type="EMBL" id="CP094242">
    <property type="protein sequence ID" value="UNV86696.1"/>
    <property type="molecule type" value="Genomic_DNA"/>
</dbReference>
<dbReference type="PATRIC" id="fig|1056807.3.peg.1284"/>
<comment type="similarity">
    <text evidence="6">Belongs to the FNT transporter (TC 1.A.16) family.</text>
</comment>
<evidence type="ECO:0000256" key="4">
    <source>
        <dbReference type="ARBA" id="ARBA00022989"/>
    </source>
</evidence>
<dbReference type="RefSeq" id="WP_039407463.1">
    <property type="nucleotide sequence ID" value="NZ_CP094242.1"/>
</dbReference>
<dbReference type="PANTHER" id="PTHR30520">
    <property type="entry name" value="FORMATE TRANSPORTER-RELATED"/>
    <property type="match status" value="1"/>
</dbReference>
<dbReference type="AlphaFoldDB" id="A0A0C1E6B4"/>
<dbReference type="EMBL" id="JUFZ01000051">
    <property type="protein sequence ID" value="KIC07604.1"/>
    <property type="molecule type" value="Genomic_DNA"/>
</dbReference>
<dbReference type="Gene3D" id="1.20.1080.10">
    <property type="entry name" value="Glycerol uptake facilitator protein"/>
    <property type="match status" value="1"/>
</dbReference>
<keyword evidence="5 7" id="KW-0472">Membrane</keyword>
<dbReference type="InterPro" id="IPR000292">
    <property type="entry name" value="For/NO2_transpt"/>
</dbReference>
<evidence type="ECO:0000313" key="11">
    <source>
        <dbReference type="Proteomes" id="UP000829504"/>
    </source>
</evidence>
<protein>
    <submittedName>
        <fullName evidence="8 9">Transporter</fullName>
    </submittedName>
</protein>
<gene>
    <name evidence="8" type="ORF">MCC93_13370</name>
    <name evidence="9" type="ORF">MON37_08425</name>
</gene>
<dbReference type="Pfam" id="PF01226">
    <property type="entry name" value="Form_Nir_trans"/>
    <property type="match status" value="1"/>
</dbReference>
<dbReference type="GO" id="GO:0015499">
    <property type="term" value="F:formate transmembrane transporter activity"/>
    <property type="evidence" value="ECO:0007669"/>
    <property type="project" value="TreeGrafter"/>
</dbReference>
<evidence type="ECO:0000313" key="9">
    <source>
        <dbReference type="EMBL" id="UNV86696.1"/>
    </source>
</evidence>
<organism evidence="8 10">
    <name type="scientific">Morococcus cerebrosus</name>
    <dbReference type="NCBI Taxonomy" id="1056807"/>
    <lineage>
        <taxon>Bacteria</taxon>
        <taxon>Pseudomonadati</taxon>
        <taxon>Pseudomonadota</taxon>
        <taxon>Betaproteobacteria</taxon>
        <taxon>Neisseriales</taxon>
        <taxon>Neisseriaceae</taxon>
        <taxon>Morococcus</taxon>
    </lineage>
</organism>
<feature type="transmembrane region" description="Helical" evidence="7">
    <location>
        <begin position="159"/>
        <end position="178"/>
    </location>
</feature>
<sequence>MASRDLYPQEILQVVLDKSCAKAQSSVSTLAVLSVLAGGYIGFGYLAYLKVVSGIPHEWGGLATLLGASMFPIALICILLGGGELVTSNMMIMSLGRLAGRISTKMLLRNWVVVCLGNLVGTLAMAFFLGHYVGMTEGSVAEKTIAVAEAKVHMDFGRAFVSAVACNWMVCMGAWLHFAAKHTAGRMLAIWFPVMIFVLNGFQHLVANMFVIPAGILAGADITWGQFFFNMIPVFLGNVLGGASFVGASYLYTYKDTLKDCAES</sequence>
<dbReference type="FunFam" id="1.20.1080.10:FF:000011">
    <property type="entry name" value="Formate family transporter"/>
    <property type="match status" value="1"/>
</dbReference>
<keyword evidence="2" id="KW-0813">Transport</keyword>
<name>A0A0C1E6B4_9NEIS</name>
<keyword evidence="11" id="KW-1185">Reference proteome</keyword>
<dbReference type="GO" id="GO:0005886">
    <property type="term" value="C:plasma membrane"/>
    <property type="evidence" value="ECO:0007669"/>
    <property type="project" value="TreeGrafter"/>
</dbReference>
<dbReference type="Proteomes" id="UP000031390">
    <property type="component" value="Unassembled WGS sequence"/>
</dbReference>
<evidence type="ECO:0000256" key="6">
    <source>
        <dbReference type="ARBA" id="ARBA00049660"/>
    </source>
</evidence>
<feature type="transmembrane region" description="Helical" evidence="7">
    <location>
        <begin position="190"/>
        <end position="216"/>
    </location>
</feature>
<proteinExistence type="inferred from homology"/>
<evidence type="ECO:0000256" key="1">
    <source>
        <dbReference type="ARBA" id="ARBA00004141"/>
    </source>
</evidence>
<evidence type="ECO:0000256" key="5">
    <source>
        <dbReference type="ARBA" id="ARBA00023136"/>
    </source>
</evidence>
<keyword evidence="3 7" id="KW-0812">Transmembrane</keyword>
<reference evidence="8 10" key="1">
    <citation type="submission" date="2014-12" db="EMBL/GenBank/DDBJ databases">
        <title>Genome sequence of Morococcus cerebrosus.</title>
        <authorList>
            <person name="Shin S.-K."/>
            <person name="Yi H."/>
        </authorList>
    </citation>
    <scope>NUCLEOTIDE SEQUENCE [LARGE SCALE GENOMIC DNA]</scope>
    <source>
        <strain evidence="8 10">CIP 81.93</strain>
    </source>
</reference>